<organism evidence="1 2">
    <name type="scientific">Trametes versicolor (strain FP-101664)</name>
    <name type="common">White-rot fungus</name>
    <name type="synonym">Coriolus versicolor</name>
    <dbReference type="NCBI Taxonomy" id="717944"/>
    <lineage>
        <taxon>Eukaryota</taxon>
        <taxon>Fungi</taxon>
        <taxon>Dikarya</taxon>
        <taxon>Basidiomycota</taxon>
        <taxon>Agaricomycotina</taxon>
        <taxon>Agaricomycetes</taxon>
        <taxon>Polyporales</taxon>
        <taxon>Polyporaceae</taxon>
        <taxon>Trametes</taxon>
    </lineage>
</organism>
<dbReference type="EMBL" id="JH711797">
    <property type="protein sequence ID" value="EIW52092.1"/>
    <property type="molecule type" value="Genomic_DNA"/>
</dbReference>
<evidence type="ECO:0000313" key="1">
    <source>
        <dbReference type="EMBL" id="EIW52092.1"/>
    </source>
</evidence>
<dbReference type="OrthoDB" id="10473004at2759"/>
<accession>R7S8Y0</accession>
<dbReference type="KEGG" id="tvs:TRAVEDRAFT_24774"/>
<dbReference type="AlphaFoldDB" id="R7S8Y0"/>
<dbReference type="RefSeq" id="XP_008045003.1">
    <property type="nucleotide sequence ID" value="XM_008046812.1"/>
</dbReference>
<protein>
    <submittedName>
        <fullName evidence="1">Uncharacterized protein</fullName>
    </submittedName>
</protein>
<reference evidence="2" key="1">
    <citation type="journal article" date="2012" name="Science">
        <title>The Paleozoic origin of enzymatic lignin decomposition reconstructed from 31 fungal genomes.</title>
        <authorList>
            <person name="Floudas D."/>
            <person name="Binder M."/>
            <person name="Riley R."/>
            <person name="Barry K."/>
            <person name="Blanchette R.A."/>
            <person name="Henrissat B."/>
            <person name="Martinez A.T."/>
            <person name="Otillar R."/>
            <person name="Spatafora J.W."/>
            <person name="Yadav J.S."/>
            <person name="Aerts A."/>
            <person name="Benoit I."/>
            <person name="Boyd A."/>
            <person name="Carlson A."/>
            <person name="Copeland A."/>
            <person name="Coutinho P.M."/>
            <person name="de Vries R.P."/>
            <person name="Ferreira P."/>
            <person name="Findley K."/>
            <person name="Foster B."/>
            <person name="Gaskell J."/>
            <person name="Glotzer D."/>
            <person name="Gorecki P."/>
            <person name="Heitman J."/>
            <person name="Hesse C."/>
            <person name="Hori C."/>
            <person name="Igarashi K."/>
            <person name="Jurgens J.A."/>
            <person name="Kallen N."/>
            <person name="Kersten P."/>
            <person name="Kohler A."/>
            <person name="Kuees U."/>
            <person name="Kumar T.K.A."/>
            <person name="Kuo A."/>
            <person name="LaButti K."/>
            <person name="Larrondo L.F."/>
            <person name="Lindquist E."/>
            <person name="Ling A."/>
            <person name="Lombard V."/>
            <person name="Lucas S."/>
            <person name="Lundell T."/>
            <person name="Martin R."/>
            <person name="McLaughlin D.J."/>
            <person name="Morgenstern I."/>
            <person name="Morin E."/>
            <person name="Murat C."/>
            <person name="Nagy L.G."/>
            <person name="Nolan M."/>
            <person name="Ohm R.A."/>
            <person name="Patyshakuliyeva A."/>
            <person name="Rokas A."/>
            <person name="Ruiz-Duenas F.J."/>
            <person name="Sabat G."/>
            <person name="Salamov A."/>
            <person name="Samejima M."/>
            <person name="Schmutz J."/>
            <person name="Slot J.C."/>
            <person name="St John F."/>
            <person name="Stenlid J."/>
            <person name="Sun H."/>
            <person name="Sun S."/>
            <person name="Syed K."/>
            <person name="Tsang A."/>
            <person name="Wiebenga A."/>
            <person name="Young D."/>
            <person name="Pisabarro A."/>
            <person name="Eastwood D.C."/>
            <person name="Martin F."/>
            <person name="Cullen D."/>
            <person name="Grigoriev I.V."/>
            <person name="Hibbett D.S."/>
        </authorList>
    </citation>
    <scope>NUCLEOTIDE SEQUENCE [LARGE SCALE GENOMIC DNA]</scope>
    <source>
        <strain evidence="2">FP-101664</strain>
    </source>
</reference>
<keyword evidence="2" id="KW-1185">Reference proteome</keyword>
<dbReference type="Proteomes" id="UP000054317">
    <property type="component" value="Unassembled WGS sequence"/>
</dbReference>
<dbReference type="GeneID" id="19412422"/>
<sequence length="227" mass="25954">MNVQPNTSSFKIPKEEPVWVLGYPYNMHVAFKIARRFGKELKGRKGYPPLKDEWDVYRDFDANLANTPISSPWGSKEGGRAMSILRWSADLLMWETGDQCIVDSHTNVHRRRSTKQRLIVEKAWNFKDLDIEIYRAANELPEQGVLDVLRKYLGKPRWFLYWGYIERNKLLPALQSGAFQAMVGMDVDPASNDAQVAQSSMDVGETAATEAEEEHAREFAKLSITDA</sequence>
<name>R7S8Y0_TRAVS</name>
<evidence type="ECO:0000313" key="2">
    <source>
        <dbReference type="Proteomes" id="UP000054317"/>
    </source>
</evidence>
<dbReference type="OMA" id="EEHAREF"/>
<gene>
    <name evidence="1" type="ORF">TRAVEDRAFT_24774</name>
</gene>
<proteinExistence type="predicted"/>